<proteinExistence type="predicted"/>
<dbReference type="InterPro" id="IPR011041">
    <property type="entry name" value="Quinoprot_gluc/sorb_DH_b-prop"/>
</dbReference>
<organism evidence="3 4">
    <name type="scientific">Desulfoplanes formicivorans</name>
    <dbReference type="NCBI Taxonomy" id="1592317"/>
    <lineage>
        <taxon>Bacteria</taxon>
        <taxon>Pseudomonadati</taxon>
        <taxon>Thermodesulfobacteriota</taxon>
        <taxon>Desulfovibrionia</taxon>
        <taxon>Desulfovibrionales</taxon>
        <taxon>Desulfoplanaceae</taxon>
        <taxon>Desulfoplanes</taxon>
    </lineage>
</organism>
<feature type="chain" id="PRO_5008262408" evidence="1">
    <location>
        <begin position="24"/>
        <end position="378"/>
    </location>
</feature>
<dbReference type="Proteomes" id="UP000095200">
    <property type="component" value="Unassembled WGS sequence"/>
</dbReference>
<dbReference type="InterPro" id="IPR012938">
    <property type="entry name" value="Glc/Sorbosone_DH"/>
</dbReference>
<sequence>MRSLRFMNYLFLWFVLLASGACAESSRTTIDGTAGSKLSAQSFGTFNEPWAMTFLPDGNLLITEKQGTLLLFHVDDRSKTPVANVPLVAYGGQGGLGDIILHPDYAQNHWVYLSYAEEDASGKRGAVVARARLRLPSASPRLEDLEVIWRQQPKVTGNGHYSHRLAFSPDGHLFITSGERQKQTPAQSWEQNLGKIIRLNPDGSVPHDNPFQDKGQLAKTFWTLGHRNMLGIAFDSQGQLWVHEMGPRHGDEFNRIVRGHNYGWPIVSWGDNYSGIPIPDHDTRPEFHAPTLYWIPTVAPSGLIIYSGSMFPQWQGNGFIGGLRSQCLLRITMQGEHAHEAERFAMGQRIREVEQGPQGALWVLEDEQGGRLIRLTPM</sequence>
<dbReference type="AlphaFoldDB" id="A0A194ALE9"/>
<dbReference type="RefSeq" id="WP_069859712.1">
    <property type="nucleotide sequence ID" value="NZ_BDFE01000017.1"/>
</dbReference>
<gene>
    <name evidence="3" type="ORF">DPF_2221</name>
</gene>
<protein>
    <submittedName>
        <fullName evidence="3">Dehydrogenase</fullName>
    </submittedName>
</protein>
<evidence type="ECO:0000313" key="4">
    <source>
        <dbReference type="Proteomes" id="UP000095200"/>
    </source>
</evidence>
<feature type="domain" description="Glucose/Sorbosone dehydrogenase" evidence="2">
    <location>
        <begin position="46"/>
        <end position="374"/>
    </location>
</feature>
<dbReference type="InterPro" id="IPR011042">
    <property type="entry name" value="6-blade_b-propeller_TolB-like"/>
</dbReference>
<evidence type="ECO:0000256" key="1">
    <source>
        <dbReference type="SAM" id="SignalP"/>
    </source>
</evidence>
<feature type="signal peptide" evidence="1">
    <location>
        <begin position="1"/>
        <end position="23"/>
    </location>
</feature>
<dbReference type="STRING" id="1592317.DPF_2221"/>
<dbReference type="EMBL" id="BDFE01000017">
    <property type="protein sequence ID" value="GAU09494.1"/>
    <property type="molecule type" value="Genomic_DNA"/>
</dbReference>
<dbReference type="PANTHER" id="PTHR19328">
    <property type="entry name" value="HEDGEHOG-INTERACTING PROTEIN"/>
    <property type="match status" value="1"/>
</dbReference>
<dbReference type="OrthoDB" id="9770043at2"/>
<dbReference type="PROSITE" id="PS51257">
    <property type="entry name" value="PROKAR_LIPOPROTEIN"/>
    <property type="match status" value="1"/>
</dbReference>
<keyword evidence="1" id="KW-0732">Signal</keyword>
<accession>A0A194ALE9</accession>
<name>A0A194ALE9_9BACT</name>
<dbReference type="Gene3D" id="2.120.10.30">
    <property type="entry name" value="TolB, C-terminal domain"/>
    <property type="match status" value="1"/>
</dbReference>
<dbReference type="PANTHER" id="PTHR19328:SF75">
    <property type="entry name" value="ALDOSE SUGAR DEHYDROGENASE YLII"/>
    <property type="match status" value="1"/>
</dbReference>
<reference evidence="4" key="1">
    <citation type="submission" date="2016-06" db="EMBL/GenBank/DDBJ databases">
        <title>Draft genome sequence of Desulfoplanes formicivorans strain Pf12B.</title>
        <authorList>
            <person name="Watanabe M."/>
            <person name="Kojima H."/>
            <person name="Fukui M."/>
        </authorList>
    </citation>
    <scope>NUCLEOTIDE SEQUENCE [LARGE SCALE GENOMIC DNA]</scope>
    <source>
        <strain evidence="4">Pf12B</strain>
    </source>
</reference>
<evidence type="ECO:0000259" key="2">
    <source>
        <dbReference type="Pfam" id="PF07995"/>
    </source>
</evidence>
<comment type="caution">
    <text evidence="3">The sequence shown here is derived from an EMBL/GenBank/DDBJ whole genome shotgun (WGS) entry which is preliminary data.</text>
</comment>
<dbReference type="Pfam" id="PF07995">
    <property type="entry name" value="GSDH"/>
    <property type="match status" value="1"/>
</dbReference>
<evidence type="ECO:0000313" key="3">
    <source>
        <dbReference type="EMBL" id="GAU09494.1"/>
    </source>
</evidence>
<keyword evidence="4" id="KW-1185">Reference proteome</keyword>
<dbReference type="SUPFAM" id="SSF50952">
    <property type="entry name" value="Soluble quinoprotein glucose dehydrogenase"/>
    <property type="match status" value="1"/>
</dbReference>